<keyword evidence="9" id="KW-1185">Reference proteome</keyword>
<keyword evidence="5" id="KW-0813">Transport</keyword>
<feature type="transmembrane region" description="Helical" evidence="5">
    <location>
        <begin position="418"/>
        <end position="439"/>
    </location>
</feature>
<comment type="catalytic activity">
    <reaction evidence="5">
        <text>a quinone + NADH + 5 H(+)(in) = a quinol + NAD(+) + 4 H(+)(out)</text>
        <dbReference type="Rhea" id="RHEA:57888"/>
        <dbReference type="ChEBI" id="CHEBI:15378"/>
        <dbReference type="ChEBI" id="CHEBI:24646"/>
        <dbReference type="ChEBI" id="CHEBI:57540"/>
        <dbReference type="ChEBI" id="CHEBI:57945"/>
        <dbReference type="ChEBI" id="CHEBI:132124"/>
    </reaction>
</comment>
<evidence type="ECO:0000256" key="5">
    <source>
        <dbReference type="HAMAP-Rule" id="MF_00445"/>
    </source>
</evidence>
<proteinExistence type="inferred from homology"/>
<keyword evidence="5" id="KW-1003">Cell membrane</keyword>
<evidence type="ECO:0000256" key="6">
    <source>
        <dbReference type="RuleBase" id="RU000320"/>
    </source>
</evidence>
<feature type="transmembrane region" description="Helical" evidence="5">
    <location>
        <begin position="377"/>
        <end position="398"/>
    </location>
</feature>
<organism evidence="8 9">
    <name type="scientific">Xanthocytophaga agilis</name>
    <dbReference type="NCBI Taxonomy" id="3048010"/>
    <lineage>
        <taxon>Bacteria</taxon>
        <taxon>Pseudomonadati</taxon>
        <taxon>Bacteroidota</taxon>
        <taxon>Cytophagia</taxon>
        <taxon>Cytophagales</taxon>
        <taxon>Rhodocytophagaceae</taxon>
        <taxon>Xanthocytophaga</taxon>
    </lineage>
</organism>
<dbReference type="GO" id="GO:0012505">
    <property type="term" value="C:endomembrane system"/>
    <property type="evidence" value="ECO:0007669"/>
    <property type="project" value="UniProtKB-SubCell"/>
</dbReference>
<dbReference type="InterPro" id="IPR010096">
    <property type="entry name" value="NADH-Q_OxRdtase_suN/2"/>
</dbReference>
<dbReference type="GO" id="GO:0042773">
    <property type="term" value="P:ATP synthesis coupled electron transport"/>
    <property type="evidence" value="ECO:0007669"/>
    <property type="project" value="InterPro"/>
</dbReference>
<feature type="transmembrane region" description="Helical" evidence="5">
    <location>
        <begin position="213"/>
        <end position="238"/>
    </location>
</feature>
<protein>
    <recommendedName>
        <fullName evidence="5">NADH-quinone oxidoreductase subunit N</fullName>
        <ecNumber evidence="5">7.1.1.-</ecNumber>
    </recommendedName>
    <alternativeName>
        <fullName evidence="5">NADH dehydrogenase I subunit N</fullName>
    </alternativeName>
    <alternativeName>
        <fullName evidence="5">NDH-1 subunit N</fullName>
    </alternativeName>
</protein>
<dbReference type="EMBL" id="JASJOU010000006">
    <property type="protein sequence ID" value="MDJ1502868.1"/>
    <property type="molecule type" value="Genomic_DNA"/>
</dbReference>
<feature type="transmembrane region" description="Helical" evidence="5">
    <location>
        <begin position="336"/>
        <end position="356"/>
    </location>
</feature>
<evidence type="ECO:0000313" key="9">
    <source>
        <dbReference type="Proteomes" id="UP001232063"/>
    </source>
</evidence>
<evidence type="ECO:0000256" key="1">
    <source>
        <dbReference type="ARBA" id="ARBA00004127"/>
    </source>
</evidence>
<dbReference type="Pfam" id="PF00361">
    <property type="entry name" value="Proton_antipo_M"/>
    <property type="match status" value="1"/>
</dbReference>
<feature type="transmembrane region" description="Helical" evidence="5">
    <location>
        <begin position="171"/>
        <end position="193"/>
    </location>
</feature>
<dbReference type="PANTHER" id="PTHR22773">
    <property type="entry name" value="NADH DEHYDROGENASE"/>
    <property type="match status" value="1"/>
</dbReference>
<dbReference type="HAMAP" id="MF_00445">
    <property type="entry name" value="NDH1_NuoN_1"/>
    <property type="match status" value="1"/>
</dbReference>
<reference evidence="8" key="1">
    <citation type="submission" date="2023-05" db="EMBL/GenBank/DDBJ databases">
        <authorList>
            <person name="Zhang X."/>
        </authorList>
    </citation>
    <scope>NUCLEOTIDE SEQUENCE</scope>
    <source>
        <strain evidence="8">BD1B2-1</strain>
    </source>
</reference>
<evidence type="ECO:0000256" key="2">
    <source>
        <dbReference type="ARBA" id="ARBA00022692"/>
    </source>
</evidence>
<feature type="transmembrane region" description="Helical" evidence="5">
    <location>
        <begin position="88"/>
        <end position="107"/>
    </location>
</feature>
<dbReference type="GO" id="GO:0050136">
    <property type="term" value="F:NADH dehydrogenase (quinone) (non-electrogenic) activity"/>
    <property type="evidence" value="ECO:0007669"/>
    <property type="project" value="UniProtKB-UniRule"/>
</dbReference>
<evidence type="ECO:0000256" key="3">
    <source>
        <dbReference type="ARBA" id="ARBA00022989"/>
    </source>
</evidence>
<dbReference type="AlphaFoldDB" id="A0AAE3R8V0"/>
<evidence type="ECO:0000256" key="4">
    <source>
        <dbReference type="ARBA" id="ARBA00023136"/>
    </source>
</evidence>
<evidence type="ECO:0000259" key="7">
    <source>
        <dbReference type="Pfam" id="PF00361"/>
    </source>
</evidence>
<keyword evidence="5" id="KW-1278">Translocase</keyword>
<gene>
    <name evidence="5" type="primary">nuoN</name>
    <name evidence="8" type="ORF">QNI22_19520</name>
</gene>
<dbReference type="InterPro" id="IPR001750">
    <property type="entry name" value="ND/Mrp_TM"/>
</dbReference>
<keyword evidence="5" id="KW-0874">Quinone</keyword>
<keyword evidence="3 5" id="KW-1133">Transmembrane helix</keyword>
<dbReference type="Proteomes" id="UP001232063">
    <property type="component" value="Unassembled WGS sequence"/>
</dbReference>
<keyword evidence="2 5" id="KW-0812">Transmembrane</keyword>
<keyword evidence="4 5" id="KW-0472">Membrane</keyword>
<sequence length="495" mass="54993">MALSLSEKLNQLLISLSGFYPETGLVLLFILLITTDLIFHKQSYKPTGWLAVAGFCCIFFLSVTQYPLSFQNSSGSFLGMVHSTQYTILFKCLFQLMGILTILLAWIEKKTYAKSGEFFAILTALLLGLHLMIMGSHLIIVYLGIELVSISSYVLTYFADNKRSAQGSLRYILFGAMSSGVMLYGISWLYGLTGSLAFLDTVFWETLATQPPLLVTIAVILTLSGVLFKIAVVPFHVWAPDIYDAAPLSVVTFFSISPKLAALFILLVISQIDMIDKFGFQSFIAILSIASITIGNFSALTQSNSRKMMAYSSIAHSGFLLIGLLGRNTFSAETFLFYSITYLFINVSAFLLLLWLERITDSHTINDYKGLGMKFPGLGIAIVIVMIALAGLPPTVGFTAKLLIFSSLWTIYNQSDNVLLLILFGWGLLNIAVSIFYYLRIPYYLFFKSGTTSYPTSVKAFHWTEIILLIAVLAPVLVLFFKSSWLTESLGLFLR</sequence>
<comment type="subcellular location">
    <subcellularLocation>
        <location evidence="5">Cell membrane</location>
        <topology evidence="5">Multi-pass membrane protein</topology>
    </subcellularLocation>
    <subcellularLocation>
        <location evidence="1">Endomembrane system</location>
        <topology evidence="1">Multi-pass membrane protein</topology>
    </subcellularLocation>
    <subcellularLocation>
        <location evidence="6">Membrane</location>
        <topology evidence="6">Multi-pass membrane protein</topology>
    </subcellularLocation>
</comment>
<dbReference type="GO" id="GO:0048038">
    <property type="term" value="F:quinone binding"/>
    <property type="evidence" value="ECO:0007669"/>
    <property type="project" value="UniProtKB-KW"/>
</dbReference>
<keyword evidence="5" id="KW-0520">NAD</keyword>
<comment type="function">
    <text evidence="5">NDH-1 shuttles electrons from NADH, via FMN and iron-sulfur (Fe-S) centers, to quinones in the respiratory chain. The immediate electron acceptor for the enzyme in this species is believed to be a menaquinone. Couples the redox reaction to proton translocation (for every two electrons transferred, four hydrogen ions are translocated across the cytoplasmic membrane), and thus conserves the redox energy in a proton gradient.</text>
</comment>
<feature type="transmembrane region" description="Helical" evidence="5">
    <location>
        <begin position="309"/>
        <end position="330"/>
    </location>
</feature>
<feature type="transmembrane region" description="Helical" evidence="5">
    <location>
        <begin position="12"/>
        <end position="35"/>
    </location>
</feature>
<comment type="similarity">
    <text evidence="5">Belongs to the complex I subunit 2 family.</text>
</comment>
<dbReference type="GO" id="GO:0005886">
    <property type="term" value="C:plasma membrane"/>
    <property type="evidence" value="ECO:0007669"/>
    <property type="project" value="UniProtKB-SubCell"/>
</dbReference>
<feature type="transmembrane region" description="Helical" evidence="5">
    <location>
        <begin position="278"/>
        <end position="297"/>
    </location>
</feature>
<name>A0AAE3R8V0_9BACT</name>
<feature type="transmembrane region" description="Helical" evidence="5">
    <location>
        <begin position="139"/>
        <end position="159"/>
    </location>
</feature>
<accession>A0AAE3R8V0</accession>
<dbReference type="EC" id="7.1.1.-" evidence="5"/>
<comment type="subunit">
    <text evidence="5">NDH-1 is composed of 14 different subunits. Subunits NuoA, H, J, K, L, M, N constitute the membrane sector of the complex.</text>
</comment>
<feature type="transmembrane region" description="Helical" evidence="5">
    <location>
        <begin position="47"/>
        <end position="68"/>
    </location>
</feature>
<evidence type="ECO:0000313" key="8">
    <source>
        <dbReference type="EMBL" id="MDJ1502868.1"/>
    </source>
</evidence>
<feature type="transmembrane region" description="Helical" evidence="5">
    <location>
        <begin position="460"/>
        <end position="481"/>
    </location>
</feature>
<feature type="domain" description="NADH:quinone oxidoreductase/Mrp antiporter transmembrane" evidence="7">
    <location>
        <begin position="137"/>
        <end position="412"/>
    </location>
</feature>
<feature type="transmembrane region" description="Helical" evidence="5">
    <location>
        <begin position="250"/>
        <end position="272"/>
    </location>
</feature>
<feature type="transmembrane region" description="Helical" evidence="5">
    <location>
        <begin position="116"/>
        <end position="133"/>
    </location>
</feature>
<dbReference type="GO" id="GO:0008137">
    <property type="term" value="F:NADH dehydrogenase (ubiquinone) activity"/>
    <property type="evidence" value="ECO:0007669"/>
    <property type="project" value="InterPro"/>
</dbReference>
<comment type="caution">
    <text evidence="8">The sequence shown here is derived from an EMBL/GenBank/DDBJ whole genome shotgun (WGS) entry which is preliminary data.</text>
</comment>